<dbReference type="EMBL" id="QASA01000001">
    <property type="protein sequence ID" value="RDC65182.1"/>
    <property type="molecule type" value="Genomic_DNA"/>
</dbReference>
<sequence>MKDEKLMDDYSSWIEACKHGLQLFNLDHFFIKYGS</sequence>
<evidence type="ECO:0000313" key="2">
    <source>
        <dbReference type="Proteomes" id="UP000253919"/>
    </source>
</evidence>
<name>A0A369QLD3_9BACT</name>
<gene>
    <name evidence="1" type="ORF">AHMF7616_03812</name>
</gene>
<dbReference type="Proteomes" id="UP000253919">
    <property type="component" value="Unassembled WGS sequence"/>
</dbReference>
<accession>A0A369QLD3</accession>
<organism evidence="1 2">
    <name type="scientific">Adhaeribacter pallidiroseus</name>
    <dbReference type="NCBI Taxonomy" id="2072847"/>
    <lineage>
        <taxon>Bacteria</taxon>
        <taxon>Pseudomonadati</taxon>
        <taxon>Bacteroidota</taxon>
        <taxon>Cytophagia</taxon>
        <taxon>Cytophagales</taxon>
        <taxon>Hymenobacteraceae</taxon>
        <taxon>Adhaeribacter</taxon>
    </lineage>
</organism>
<comment type="caution">
    <text evidence="1">The sequence shown here is derived from an EMBL/GenBank/DDBJ whole genome shotgun (WGS) entry which is preliminary data.</text>
</comment>
<proteinExistence type="predicted"/>
<dbReference type="AlphaFoldDB" id="A0A369QLD3"/>
<reference evidence="1 2" key="1">
    <citation type="submission" date="2018-04" db="EMBL/GenBank/DDBJ databases">
        <title>Adhaeribacter sp. HMF7616 genome sequencing and assembly.</title>
        <authorList>
            <person name="Kang H."/>
            <person name="Kang J."/>
            <person name="Cha I."/>
            <person name="Kim H."/>
            <person name="Joh K."/>
        </authorList>
    </citation>
    <scope>NUCLEOTIDE SEQUENCE [LARGE SCALE GENOMIC DNA]</scope>
    <source>
        <strain evidence="1 2">HMF7616</strain>
    </source>
</reference>
<keyword evidence="2" id="KW-1185">Reference proteome</keyword>
<protein>
    <submittedName>
        <fullName evidence="1">Uncharacterized protein</fullName>
    </submittedName>
</protein>
<evidence type="ECO:0000313" key="1">
    <source>
        <dbReference type="EMBL" id="RDC65182.1"/>
    </source>
</evidence>